<evidence type="ECO:0000313" key="4">
    <source>
        <dbReference type="EMBL" id="MDZ5474413.1"/>
    </source>
</evidence>
<dbReference type="PROSITE" id="PS50234">
    <property type="entry name" value="VWFA"/>
    <property type="match status" value="1"/>
</dbReference>
<dbReference type="SMART" id="SM00327">
    <property type="entry name" value="VWA"/>
    <property type="match status" value="1"/>
</dbReference>
<feature type="region of interest" description="Disordered" evidence="1">
    <location>
        <begin position="74"/>
        <end position="96"/>
    </location>
</feature>
<proteinExistence type="predicted"/>
<evidence type="ECO:0000256" key="1">
    <source>
        <dbReference type="SAM" id="MobiDB-lite"/>
    </source>
</evidence>
<dbReference type="InterPro" id="IPR002035">
    <property type="entry name" value="VWF_A"/>
</dbReference>
<dbReference type="RefSeq" id="WP_322448696.1">
    <property type="nucleotide sequence ID" value="NZ_JAXOFX010000025.1"/>
</dbReference>
<feature type="signal peptide" evidence="2">
    <location>
        <begin position="1"/>
        <end position="23"/>
    </location>
</feature>
<feature type="compositionally biased region" description="Basic and acidic residues" evidence="1">
    <location>
        <begin position="22"/>
        <end position="53"/>
    </location>
</feature>
<feature type="domain" description="VWFA" evidence="3">
    <location>
        <begin position="153"/>
        <end position="341"/>
    </location>
</feature>
<dbReference type="Gene3D" id="3.40.50.410">
    <property type="entry name" value="von Willebrand factor, type A domain"/>
    <property type="match status" value="2"/>
</dbReference>
<reference evidence="4 5" key="1">
    <citation type="submission" date="2023-11" db="EMBL/GenBank/DDBJ databases">
        <title>Bacillus jintuensis, isolated from a mudflat on the Beibu Gulf coast.</title>
        <authorList>
            <person name="Li M."/>
        </authorList>
    </citation>
    <scope>NUCLEOTIDE SEQUENCE [LARGE SCALE GENOMIC DNA]</scope>
    <source>
        <strain evidence="4 5">31A1R</strain>
    </source>
</reference>
<feature type="region of interest" description="Disordered" evidence="1">
    <location>
        <begin position="22"/>
        <end position="62"/>
    </location>
</feature>
<accession>A0ABU5J4V7</accession>
<gene>
    <name evidence="4" type="ORF">SM124_22215</name>
</gene>
<dbReference type="PROSITE" id="PS51257">
    <property type="entry name" value="PROKAR_LIPOPROTEIN"/>
    <property type="match status" value="1"/>
</dbReference>
<organism evidence="4 5">
    <name type="scientific">Robertmurraya mangrovi</name>
    <dbReference type="NCBI Taxonomy" id="3098077"/>
    <lineage>
        <taxon>Bacteria</taxon>
        <taxon>Bacillati</taxon>
        <taxon>Bacillota</taxon>
        <taxon>Bacilli</taxon>
        <taxon>Bacillales</taxon>
        <taxon>Bacillaceae</taxon>
        <taxon>Robertmurraya</taxon>
    </lineage>
</organism>
<keyword evidence="2" id="KW-0732">Signal</keyword>
<dbReference type="Pfam" id="PF00092">
    <property type="entry name" value="VWA"/>
    <property type="match status" value="1"/>
</dbReference>
<sequence>MLRKRLFLLLTCMLVLTACSSKSEDAKSVKQEAEEGKVSEETAEKQTEQKEQEVVPEPLPSTYEELASQPIGKFVNHSASPSDPGPTLELFKDLPDISNNPTQQQLDHFYRELVRLVQKEFKGLEEAFKQLKFQSIGNPEMEDERYQFKDQLNVEILLDASGSMANKIDGKVMMDSAKDAIMSFVQQLPEEANIGLRVYGHKGSGSDSDKQLSCESSELFYSISGFNKERFQTSLDKVKPAGWTPIELAINEAKEDLSQYDGTENTNIIYLVSDGVETCGGDPVSAAKELYDSNISPIINIIGFDVDSEGENQLKEMAKATEGIYQRVNDESELKRELDKIAEIADMWKDWKEQNQKKIDYKKVSNSLDIFVYITQEEYNATFEDMEIDLILSAFKRGGKMDSESYDYLYQKNTDYHNWIDSEIARFKKELHALNEKGYSEALKELEKKYQENTK</sequence>
<feature type="chain" id="PRO_5047063082" evidence="2">
    <location>
        <begin position="24"/>
        <end position="455"/>
    </location>
</feature>
<dbReference type="EMBL" id="JAXOFX010000025">
    <property type="protein sequence ID" value="MDZ5474413.1"/>
    <property type="molecule type" value="Genomic_DNA"/>
</dbReference>
<dbReference type="SUPFAM" id="SSF53300">
    <property type="entry name" value="vWA-like"/>
    <property type="match status" value="1"/>
</dbReference>
<keyword evidence="5" id="KW-1185">Reference proteome</keyword>
<evidence type="ECO:0000256" key="2">
    <source>
        <dbReference type="SAM" id="SignalP"/>
    </source>
</evidence>
<evidence type="ECO:0000313" key="5">
    <source>
        <dbReference type="Proteomes" id="UP001290455"/>
    </source>
</evidence>
<dbReference type="InterPro" id="IPR036465">
    <property type="entry name" value="vWFA_dom_sf"/>
</dbReference>
<evidence type="ECO:0000259" key="3">
    <source>
        <dbReference type="PROSITE" id="PS50234"/>
    </source>
</evidence>
<name>A0ABU5J4V7_9BACI</name>
<protein>
    <submittedName>
        <fullName evidence="4">VWA domain-containing protein</fullName>
    </submittedName>
</protein>
<comment type="caution">
    <text evidence="4">The sequence shown here is derived from an EMBL/GenBank/DDBJ whole genome shotgun (WGS) entry which is preliminary data.</text>
</comment>
<dbReference type="Proteomes" id="UP001290455">
    <property type="component" value="Unassembled WGS sequence"/>
</dbReference>